<feature type="region of interest" description="Disordered" evidence="1">
    <location>
        <begin position="135"/>
        <end position="158"/>
    </location>
</feature>
<sequence length="447" mass="51561">MKISYLALTISLCSTSIYAWTPIPPDMIPISSKMPSGIDKCSVAICLEKDILIIPPKLYNEISGLVIPTEEDQYRWPYKYDTFYYQLMELRAYETERKIKLMLKEEFDSLDNSKKYIFSGILGFIADVITIKNSSSDKDKNSNTNNSTNNNSKDNTNSSALDLHVKIHEHQNSDAPSTTTYTINKGDAGSTHYHFYGNNNNITIKIYNNNRTAPWAEIGSNHMIHSIHQDGNIWMNPWADRFIDKVHEQYNKQMEELFPVTDEYNMFGYIYHPINRSKNSRLSPILSGYDTATEVLGMTLEQLSVRHTVYLTDLIRDPLIGTGFSALPFSMIFTPQLIDVYSYPIDKEIFAKSLYLQNFSQIESIPNIDSLTLDRFLNDPFVSDYFRDLTLGDLSDKKILQSVEKDLNSLKFISNIIKDENIAKLPLIPEYYRNCRMDNFYNLICHN</sequence>
<name>A0AAU6TND6_UNCXX</name>
<proteinExistence type="predicted"/>
<reference evidence="3" key="1">
    <citation type="submission" date="2022-03" db="EMBL/GenBank/DDBJ databases">
        <title>Sea Food Isolates.</title>
        <authorList>
            <person name="Li c."/>
        </authorList>
    </citation>
    <scope>NUCLEOTIDE SEQUENCE</scope>
    <source>
        <strain evidence="3">19MO02SH05</strain>
    </source>
</reference>
<feature type="signal peptide" evidence="2">
    <location>
        <begin position="1"/>
        <end position="19"/>
    </location>
</feature>
<feature type="chain" id="PRO_5043470202" evidence="2">
    <location>
        <begin position="20"/>
        <end position="447"/>
    </location>
</feature>
<protein>
    <submittedName>
        <fullName evidence="3">Uncharacterized protein</fullName>
    </submittedName>
</protein>
<dbReference type="AlphaFoldDB" id="A0AAU6TND6"/>
<feature type="compositionally biased region" description="Low complexity" evidence="1">
    <location>
        <begin position="142"/>
        <end position="158"/>
    </location>
</feature>
<evidence type="ECO:0000256" key="2">
    <source>
        <dbReference type="SAM" id="SignalP"/>
    </source>
</evidence>
<gene>
    <name evidence="3" type="ORF">MRL64_14680</name>
</gene>
<evidence type="ECO:0000256" key="1">
    <source>
        <dbReference type="SAM" id="MobiDB-lite"/>
    </source>
</evidence>
<evidence type="ECO:0000313" key="3">
    <source>
        <dbReference type="EMBL" id="XAG63231.1"/>
    </source>
</evidence>
<keyword evidence="2" id="KW-0732">Signal</keyword>
<organism evidence="3">
    <name type="scientific">bacterium 19MO02SH05</name>
    <dbReference type="NCBI Taxonomy" id="2920696"/>
    <lineage>
        <taxon>Bacteria</taxon>
    </lineage>
</organism>
<dbReference type="EMBL" id="CP095343">
    <property type="protein sequence ID" value="XAG63231.1"/>
    <property type="molecule type" value="Genomic_DNA"/>
</dbReference>
<accession>A0AAU6TND6</accession>